<dbReference type="GO" id="GO:0005886">
    <property type="term" value="C:plasma membrane"/>
    <property type="evidence" value="ECO:0007669"/>
    <property type="project" value="TreeGrafter"/>
</dbReference>
<name>A0A3P6U0B4_DIBLA</name>
<dbReference type="PANTHER" id="PTHR10024">
    <property type="entry name" value="SYNAPTOTAGMIN"/>
    <property type="match status" value="1"/>
</dbReference>
<dbReference type="GO" id="GO:0005544">
    <property type="term" value="F:calcium-dependent phospholipid binding"/>
    <property type="evidence" value="ECO:0007669"/>
    <property type="project" value="TreeGrafter"/>
</dbReference>
<dbReference type="SUPFAM" id="SSF49562">
    <property type="entry name" value="C2 domain (Calcium/lipid-binding domain, CaLB)"/>
    <property type="match status" value="2"/>
</dbReference>
<evidence type="ECO:0000313" key="3">
    <source>
        <dbReference type="Proteomes" id="UP000281553"/>
    </source>
</evidence>
<feature type="domain" description="C2" evidence="1">
    <location>
        <begin position="166"/>
        <end position="290"/>
    </location>
</feature>
<reference evidence="2 3" key="1">
    <citation type="submission" date="2018-11" db="EMBL/GenBank/DDBJ databases">
        <authorList>
            <consortium name="Pathogen Informatics"/>
        </authorList>
    </citation>
    <scope>NUCLEOTIDE SEQUENCE [LARGE SCALE GENOMIC DNA]</scope>
</reference>
<dbReference type="PROSITE" id="PS50004">
    <property type="entry name" value="C2"/>
    <property type="match status" value="2"/>
</dbReference>
<keyword evidence="3" id="KW-1185">Reference proteome</keyword>
<dbReference type="GO" id="GO:0000149">
    <property type="term" value="F:SNARE binding"/>
    <property type="evidence" value="ECO:0007669"/>
    <property type="project" value="TreeGrafter"/>
</dbReference>
<dbReference type="GO" id="GO:0001786">
    <property type="term" value="F:phosphatidylserine binding"/>
    <property type="evidence" value="ECO:0007669"/>
    <property type="project" value="TreeGrafter"/>
</dbReference>
<dbReference type="GO" id="GO:0098793">
    <property type="term" value="C:presynapse"/>
    <property type="evidence" value="ECO:0007669"/>
    <property type="project" value="GOC"/>
</dbReference>
<sequence length="309" mass="34638">MPSIYKYQLPGLDDDAQGDTMGTLEYSLEYNMKTKTMKVGIIQAMDLITPPGSGTVDPFVKVNIKGLLSLENPKSKVRVPKKGYTTDIKRNTTCPVFNSSFLFNVPYEDLKTAVVHFVVYDSDEPNQPLVVGEFDVQLSSLSMDNYVGKPYEMTGYLMKTVETHDDTGQICVILTDDPSANELSVNILDAKQLDLPDFYRKNPPKTMVSATLHVGNKKLANKKTEVREGTLDPYFGETLKFQVERQKLVVASLTLKIKYKGQGVRWKNAGKVELGALSPDFSGRKQWKVMLTNPRRPVGMWQPLTTPEV</sequence>
<proteinExistence type="predicted"/>
<dbReference type="GO" id="GO:0005509">
    <property type="term" value="F:calcium ion binding"/>
    <property type="evidence" value="ECO:0007669"/>
    <property type="project" value="TreeGrafter"/>
</dbReference>
<dbReference type="GO" id="GO:0048488">
    <property type="term" value="P:synaptic vesicle endocytosis"/>
    <property type="evidence" value="ECO:0007669"/>
    <property type="project" value="TreeGrafter"/>
</dbReference>
<dbReference type="InterPro" id="IPR000008">
    <property type="entry name" value="C2_dom"/>
</dbReference>
<gene>
    <name evidence="2" type="ORF">DILT_LOCUS2387</name>
</gene>
<dbReference type="PANTHER" id="PTHR10024:SF227">
    <property type="entry name" value="SYNAPTOTAGMIN 1"/>
    <property type="match status" value="1"/>
</dbReference>
<dbReference type="EMBL" id="UYRU01042023">
    <property type="protein sequence ID" value="VDK72118.1"/>
    <property type="molecule type" value="Genomic_DNA"/>
</dbReference>
<dbReference type="Gene3D" id="2.60.40.150">
    <property type="entry name" value="C2 domain"/>
    <property type="match status" value="2"/>
</dbReference>
<protein>
    <recommendedName>
        <fullName evidence="1">C2 domain-containing protein</fullName>
    </recommendedName>
</protein>
<dbReference type="SMART" id="SM00239">
    <property type="entry name" value="C2"/>
    <property type="match status" value="2"/>
</dbReference>
<dbReference type="GO" id="GO:0048791">
    <property type="term" value="P:calcium ion-regulated exocytosis of neurotransmitter"/>
    <property type="evidence" value="ECO:0007669"/>
    <property type="project" value="TreeGrafter"/>
</dbReference>
<dbReference type="GO" id="GO:0030276">
    <property type="term" value="F:clathrin binding"/>
    <property type="evidence" value="ECO:0007669"/>
    <property type="project" value="TreeGrafter"/>
</dbReference>
<dbReference type="InterPro" id="IPR035892">
    <property type="entry name" value="C2_domain_sf"/>
</dbReference>
<dbReference type="GO" id="GO:0070382">
    <property type="term" value="C:exocytic vesicle"/>
    <property type="evidence" value="ECO:0007669"/>
    <property type="project" value="TreeGrafter"/>
</dbReference>
<dbReference type="Pfam" id="PF00168">
    <property type="entry name" value="C2"/>
    <property type="match status" value="2"/>
</dbReference>
<dbReference type="AlphaFoldDB" id="A0A3P6U0B4"/>
<accession>A0A3P6U0B4</accession>
<dbReference type="OrthoDB" id="10259057at2759"/>
<dbReference type="Proteomes" id="UP000281553">
    <property type="component" value="Unassembled WGS sequence"/>
</dbReference>
<feature type="domain" description="C2" evidence="1">
    <location>
        <begin position="20"/>
        <end position="151"/>
    </location>
</feature>
<evidence type="ECO:0000259" key="1">
    <source>
        <dbReference type="PROSITE" id="PS50004"/>
    </source>
</evidence>
<organism evidence="2 3">
    <name type="scientific">Dibothriocephalus latus</name>
    <name type="common">Fish tapeworm</name>
    <name type="synonym">Diphyllobothrium latum</name>
    <dbReference type="NCBI Taxonomy" id="60516"/>
    <lineage>
        <taxon>Eukaryota</taxon>
        <taxon>Metazoa</taxon>
        <taxon>Spiralia</taxon>
        <taxon>Lophotrochozoa</taxon>
        <taxon>Platyhelminthes</taxon>
        <taxon>Cestoda</taxon>
        <taxon>Eucestoda</taxon>
        <taxon>Diphyllobothriidea</taxon>
        <taxon>Diphyllobothriidae</taxon>
        <taxon>Dibothriocephalus</taxon>
    </lineage>
</organism>
<evidence type="ECO:0000313" key="2">
    <source>
        <dbReference type="EMBL" id="VDK72118.1"/>
    </source>
</evidence>